<organism evidence="1 2">
    <name type="scientific">Sphingomonas edaphi</name>
    <dbReference type="NCBI Taxonomy" id="2315689"/>
    <lineage>
        <taxon>Bacteria</taxon>
        <taxon>Pseudomonadati</taxon>
        <taxon>Pseudomonadota</taxon>
        <taxon>Alphaproteobacteria</taxon>
        <taxon>Sphingomonadales</taxon>
        <taxon>Sphingomonadaceae</taxon>
        <taxon>Sphingomonas</taxon>
    </lineage>
</organism>
<dbReference type="OrthoDB" id="8447939at2"/>
<sequence length="244" mass="26920">MNCDELRNLFAKNDLCQTTEYGVRFETHCYYPSFDRVAVHISKYGDGFRVTDAGDAARSAFIHGRDEAAFETSLKKACNRFGLMANESSLVADVPDKEWLFSAILAVANGAAQASAETSARVLHRKVSELRKRIHDTLAEIVPEHTIASEYEYRGESGRLWPIDFAVVEVKSPLLLKAVTPDANSINSNYTAFGDIAAAERDRIKRFSVHDSPLRNEDVALMLQVAQLVPLASLSGGARKALGR</sequence>
<evidence type="ECO:0000313" key="2">
    <source>
        <dbReference type="Proteomes" id="UP000285023"/>
    </source>
</evidence>
<dbReference type="RefSeq" id="WP_119530592.1">
    <property type="nucleotide sequence ID" value="NZ_QXTF01000001.1"/>
</dbReference>
<keyword evidence="2" id="KW-1185">Reference proteome</keyword>
<proteinExistence type="predicted"/>
<evidence type="ECO:0008006" key="3">
    <source>
        <dbReference type="Google" id="ProtNLM"/>
    </source>
</evidence>
<dbReference type="EMBL" id="QXTF01000001">
    <property type="protein sequence ID" value="RIX31582.1"/>
    <property type="molecule type" value="Genomic_DNA"/>
</dbReference>
<dbReference type="AlphaFoldDB" id="A0A418Q0J3"/>
<gene>
    <name evidence="1" type="ORF">D3M59_00720</name>
</gene>
<accession>A0A418Q0J3</accession>
<name>A0A418Q0J3_9SPHN</name>
<evidence type="ECO:0000313" key="1">
    <source>
        <dbReference type="EMBL" id="RIX31582.1"/>
    </source>
</evidence>
<reference evidence="1 2" key="1">
    <citation type="submission" date="2018-09" db="EMBL/GenBank/DDBJ databases">
        <title>Sphingomonas sp. DAC4.</title>
        <authorList>
            <person name="Seo T."/>
        </authorList>
    </citation>
    <scope>NUCLEOTIDE SEQUENCE [LARGE SCALE GENOMIC DNA]</scope>
    <source>
        <strain evidence="1 2">DAC4</strain>
    </source>
</reference>
<dbReference type="Proteomes" id="UP000285023">
    <property type="component" value="Unassembled WGS sequence"/>
</dbReference>
<protein>
    <recommendedName>
        <fullName evidence="3">DUF1828 domain-containing protein</fullName>
    </recommendedName>
</protein>
<comment type="caution">
    <text evidence="1">The sequence shown here is derived from an EMBL/GenBank/DDBJ whole genome shotgun (WGS) entry which is preliminary data.</text>
</comment>